<sequence>MSERTERSEGREAMPGRHGMTTIDPGLTAEEEALLPSDEDVRHYAEHGWYLSKKLLTDDEVDELVAATDSYYAGERDRRLPVRPPKLAYWEPSRGDVQRHNDYVHHEHDGIARILRKPLIGAVAARLARATEIRIFQSTLIWKPPIAGEPSNIVPWHFDKHYWASSSSENMLTAFIPFHDCGEEMGTITMVDGSHRWREIGADDTVVRHFADRDRDQLEAMLAENAAYNGAEIRKIPMVIPKGHMSFHHCRTYHGSGANVSGRPRRAVSLHLQDGDNAWREYPLSDGKLAAYNHDVLVRRTHEGRPDYADPDYCPVIWRDRAQQGG</sequence>
<evidence type="ECO:0000256" key="1">
    <source>
        <dbReference type="SAM" id="MobiDB-lite"/>
    </source>
</evidence>
<feature type="compositionally biased region" description="Basic and acidic residues" evidence="1">
    <location>
        <begin position="1"/>
        <end position="15"/>
    </location>
</feature>
<proteinExistence type="predicted"/>
<comment type="caution">
    <text evidence="2">The sequence shown here is derived from an EMBL/GenBank/DDBJ whole genome shotgun (WGS) entry which is preliminary data.</text>
</comment>
<feature type="region of interest" description="Disordered" evidence="1">
    <location>
        <begin position="1"/>
        <end position="26"/>
    </location>
</feature>
<reference evidence="2 3" key="1">
    <citation type="submission" date="2016-06" db="EMBL/GenBank/DDBJ databases">
        <authorList>
            <person name="Varghese N."/>
            <person name="Submissions Spin"/>
        </authorList>
    </citation>
    <scope>NUCLEOTIDE SEQUENCE [LARGE SCALE GENOMIC DNA]</scope>
    <source>
        <strain evidence="2 3">DSM 45142</strain>
    </source>
</reference>
<keyword evidence="2" id="KW-0560">Oxidoreductase</keyword>
<organism evidence="2 3">
    <name type="scientific">Micromonospora tulbaghiae</name>
    <dbReference type="NCBI Taxonomy" id="479978"/>
    <lineage>
        <taxon>Bacteria</taxon>
        <taxon>Bacillati</taxon>
        <taxon>Actinomycetota</taxon>
        <taxon>Actinomycetes</taxon>
        <taxon>Micromonosporales</taxon>
        <taxon>Micromonosporaceae</taxon>
        <taxon>Micromonospora</taxon>
    </lineage>
</organism>
<dbReference type="EMBL" id="FMCQ01000002">
    <property type="protein sequence ID" value="SCE77119.1"/>
    <property type="molecule type" value="Genomic_DNA"/>
</dbReference>
<gene>
    <name evidence="2" type="ORF">GA0070562_2536</name>
</gene>
<evidence type="ECO:0000313" key="3">
    <source>
        <dbReference type="Proteomes" id="UP000199405"/>
    </source>
</evidence>
<dbReference type="GO" id="GO:0051213">
    <property type="term" value="F:dioxygenase activity"/>
    <property type="evidence" value="ECO:0007669"/>
    <property type="project" value="UniProtKB-KW"/>
</dbReference>
<protein>
    <submittedName>
        <fullName evidence="2">Ectoine hydroxylase-related dioxygenase, phytanoyl-CoA dioxygenase (PhyH) family</fullName>
    </submittedName>
</protein>
<keyword evidence="3" id="KW-1185">Reference proteome</keyword>
<accession>A0ABY0KIQ8</accession>
<dbReference type="PANTHER" id="PTHR20883:SF48">
    <property type="entry name" value="ECTOINE DIOXYGENASE"/>
    <property type="match status" value="1"/>
</dbReference>
<name>A0ABY0KIQ8_9ACTN</name>
<dbReference type="InterPro" id="IPR008775">
    <property type="entry name" value="Phytyl_CoA_dOase-like"/>
</dbReference>
<dbReference type="PANTHER" id="PTHR20883">
    <property type="entry name" value="PHYTANOYL-COA DIOXYGENASE DOMAIN CONTAINING 1"/>
    <property type="match status" value="1"/>
</dbReference>
<keyword evidence="2" id="KW-0223">Dioxygenase</keyword>
<dbReference type="Pfam" id="PF05721">
    <property type="entry name" value="PhyH"/>
    <property type="match status" value="1"/>
</dbReference>
<dbReference type="Gene3D" id="2.60.120.620">
    <property type="entry name" value="q2cbj1_9rhob like domain"/>
    <property type="match status" value="1"/>
</dbReference>
<dbReference type="SUPFAM" id="SSF51197">
    <property type="entry name" value="Clavaminate synthase-like"/>
    <property type="match status" value="1"/>
</dbReference>
<evidence type="ECO:0000313" key="2">
    <source>
        <dbReference type="EMBL" id="SCE77119.1"/>
    </source>
</evidence>
<dbReference type="Proteomes" id="UP000199405">
    <property type="component" value="Unassembled WGS sequence"/>
</dbReference>